<feature type="region of interest" description="Disordered" evidence="1">
    <location>
        <begin position="58"/>
        <end position="160"/>
    </location>
</feature>
<dbReference type="Proteomes" id="UP001160148">
    <property type="component" value="Unassembled WGS sequence"/>
</dbReference>
<organism evidence="2 3">
    <name type="scientific">Macrosiphum euphorbiae</name>
    <name type="common">potato aphid</name>
    <dbReference type="NCBI Taxonomy" id="13131"/>
    <lineage>
        <taxon>Eukaryota</taxon>
        <taxon>Metazoa</taxon>
        <taxon>Ecdysozoa</taxon>
        <taxon>Arthropoda</taxon>
        <taxon>Hexapoda</taxon>
        <taxon>Insecta</taxon>
        <taxon>Pterygota</taxon>
        <taxon>Neoptera</taxon>
        <taxon>Paraneoptera</taxon>
        <taxon>Hemiptera</taxon>
        <taxon>Sternorrhyncha</taxon>
        <taxon>Aphidomorpha</taxon>
        <taxon>Aphidoidea</taxon>
        <taxon>Aphididae</taxon>
        <taxon>Macrosiphini</taxon>
        <taxon>Macrosiphum</taxon>
    </lineage>
</organism>
<evidence type="ECO:0008006" key="4">
    <source>
        <dbReference type="Google" id="ProtNLM"/>
    </source>
</evidence>
<dbReference type="AlphaFoldDB" id="A0AAV0W4N8"/>
<dbReference type="EMBL" id="CARXXK010000001">
    <property type="protein sequence ID" value="CAI6350707.1"/>
    <property type="molecule type" value="Genomic_DNA"/>
</dbReference>
<protein>
    <recommendedName>
        <fullName evidence="4">Immunoglobulin I-set domain-containing protein</fullName>
    </recommendedName>
</protein>
<evidence type="ECO:0000313" key="3">
    <source>
        <dbReference type="Proteomes" id="UP001160148"/>
    </source>
</evidence>
<dbReference type="InterPro" id="IPR013783">
    <property type="entry name" value="Ig-like_fold"/>
</dbReference>
<comment type="caution">
    <text evidence="2">The sequence shown here is derived from an EMBL/GenBank/DDBJ whole genome shotgun (WGS) entry which is preliminary data.</text>
</comment>
<name>A0AAV0W4N8_9HEMI</name>
<dbReference type="Gene3D" id="2.60.40.10">
    <property type="entry name" value="Immunoglobulins"/>
    <property type="match status" value="1"/>
</dbReference>
<feature type="compositionally biased region" description="Gly residues" evidence="1">
    <location>
        <begin position="128"/>
        <end position="141"/>
    </location>
</feature>
<dbReference type="InterPro" id="IPR036179">
    <property type="entry name" value="Ig-like_dom_sf"/>
</dbReference>
<evidence type="ECO:0000256" key="1">
    <source>
        <dbReference type="SAM" id="MobiDB-lite"/>
    </source>
</evidence>
<sequence>MPNTKYKMSETPINEYSLQMDLTITSLEPKDFGGYLCIAKNALGKAEGSIRLQELHLPSAPTTSEAPPPEPEEDDDDESGGADEENLVPVEGEPTADGDNQSLDDQQRQQEQQKHPSESTKKPPQTAHGGGSGNGGSGGGGVRHHDNKQRHGSGKGSGSECPARWLLVLAAVVVVTLFRSPVVSRW</sequence>
<reference evidence="2 3" key="1">
    <citation type="submission" date="2023-01" db="EMBL/GenBank/DDBJ databases">
        <authorList>
            <person name="Whitehead M."/>
        </authorList>
    </citation>
    <scope>NUCLEOTIDE SEQUENCE [LARGE SCALE GENOMIC DNA]</scope>
</reference>
<accession>A0AAV0W4N8</accession>
<evidence type="ECO:0000313" key="2">
    <source>
        <dbReference type="EMBL" id="CAI6350707.1"/>
    </source>
</evidence>
<proteinExistence type="predicted"/>
<keyword evidence="3" id="KW-1185">Reference proteome</keyword>
<feature type="compositionally biased region" description="Acidic residues" evidence="1">
    <location>
        <begin position="70"/>
        <end position="86"/>
    </location>
</feature>
<gene>
    <name evidence="2" type="ORF">MEUPH1_LOCUS7138</name>
</gene>
<dbReference type="SUPFAM" id="SSF48726">
    <property type="entry name" value="Immunoglobulin"/>
    <property type="match status" value="1"/>
</dbReference>
<feature type="compositionally biased region" description="Basic and acidic residues" evidence="1">
    <location>
        <begin position="105"/>
        <end position="121"/>
    </location>
</feature>